<evidence type="ECO:0000313" key="3">
    <source>
        <dbReference type="Proteomes" id="UP000765160"/>
    </source>
</evidence>
<name>A0ABX1F4W3_9PROT</name>
<keyword evidence="1" id="KW-1133">Transmembrane helix</keyword>
<gene>
    <name evidence="2" type="ORF">HB662_21065</name>
</gene>
<dbReference type="RefSeq" id="WP_168052447.1">
    <property type="nucleotide sequence ID" value="NZ_JAATJR010000006.1"/>
</dbReference>
<comment type="caution">
    <text evidence="2">The sequence shown here is derived from an EMBL/GenBank/DDBJ whole genome shotgun (WGS) entry which is preliminary data.</text>
</comment>
<reference evidence="2 3" key="1">
    <citation type="submission" date="2020-03" db="EMBL/GenBank/DDBJ databases">
        <title>Roseomonas selenitidurans sp. nov. isolated from soil.</title>
        <authorList>
            <person name="Liu H."/>
        </authorList>
    </citation>
    <scope>NUCLEOTIDE SEQUENCE [LARGE SCALE GENOMIC DNA]</scope>
    <source>
        <strain evidence="2 3">JCM 15073</strain>
    </source>
</reference>
<dbReference type="Proteomes" id="UP000765160">
    <property type="component" value="Unassembled WGS sequence"/>
</dbReference>
<feature type="transmembrane region" description="Helical" evidence="1">
    <location>
        <begin position="173"/>
        <end position="202"/>
    </location>
</feature>
<keyword evidence="3" id="KW-1185">Reference proteome</keyword>
<organism evidence="2 3">
    <name type="scientific">Falsiroseomonas frigidaquae</name>
    <dbReference type="NCBI Taxonomy" id="487318"/>
    <lineage>
        <taxon>Bacteria</taxon>
        <taxon>Pseudomonadati</taxon>
        <taxon>Pseudomonadota</taxon>
        <taxon>Alphaproteobacteria</taxon>
        <taxon>Acetobacterales</taxon>
        <taxon>Roseomonadaceae</taxon>
        <taxon>Falsiroseomonas</taxon>
    </lineage>
</organism>
<feature type="transmembrane region" description="Helical" evidence="1">
    <location>
        <begin position="82"/>
        <end position="111"/>
    </location>
</feature>
<feature type="transmembrane region" description="Helical" evidence="1">
    <location>
        <begin position="131"/>
        <end position="152"/>
    </location>
</feature>
<dbReference type="Pfam" id="PF20108">
    <property type="entry name" value="DUF6498"/>
    <property type="match status" value="1"/>
</dbReference>
<sequence>MRKPHHAARANPAGAAALIGALAQPLMASSAVLVLANLVPLGAVLLGFWSVYEIVLLFWAENIVIGLMVLLRMASLMALKRLWSLVLLMGFFTLHYGIFTFVHGIFVVEILGPGDGGLEGALAYLLAPDGLRWALAALLASHLFSLVVNFLGQGEWRQADGIGLMKQPYPRIIVLHLVIIIGGAVTMAMGEPAFALGLLVLLKLVLDLRAHRAEHKAAQAAA</sequence>
<evidence type="ECO:0000313" key="2">
    <source>
        <dbReference type="EMBL" id="NKE47281.1"/>
    </source>
</evidence>
<keyword evidence="1" id="KW-0472">Membrane</keyword>
<evidence type="ECO:0008006" key="4">
    <source>
        <dbReference type="Google" id="ProtNLM"/>
    </source>
</evidence>
<evidence type="ECO:0000256" key="1">
    <source>
        <dbReference type="SAM" id="Phobius"/>
    </source>
</evidence>
<proteinExistence type="predicted"/>
<dbReference type="EMBL" id="JAAVTX010000006">
    <property type="protein sequence ID" value="NKE47281.1"/>
    <property type="molecule type" value="Genomic_DNA"/>
</dbReference>
<feature type="transmembrane region" description="Helical" evidence="1">
    <location>
        <begin position="46"/>
        <end position="70"/>
    </location>
</feature>
<keyword evidence="1" id="KW-0812">Transmembrane</keyword>
<dbReference type="InterPro" id="IPR045466">
    <property type="entry name" value="DUF6498"/>
</dbReference>
<protein>
    <recommendedName>
        <fullName evidence="4">Permease</fullName>
    </recommendedName>
</protein>
<accession>A0ABX1F4W3</accession>